<gene>
    <name evidence="1" type="ORF">TSPGSL018_23595</name>
</gene>
<protein>
    <submittedName>
        <fullName evidence="1">Uncharacterized protein</fullName>
    </submittedName>
</protein>
<reference evidence="1" key="1">
    <citation type="submission" date="2014-05" db="EMBL/GenBank/DDBJ databases">
        <title>The transcriptome of the halophilic microalga Tetraselmis sp. GSL018 isolated from the Great Salt Lake, Utah.</title>
        <authorList>
            <person name="Jinkerson R.E."/>
            <person name="D'Adamo S."/>
            <person name="Posewitz M.C."/>
        </authorList>
    </citation>
    <scope>NUCLEOTIDE SEQUENCE</scope>
    <source>
        <strain evidence="1">GSL018</strain>
    </source>
</reference>
<accession>A0A061QNV8</accession>
<organism evidence="1">
    <name type="scientific">Tetraselmis sp. GSL018</name>
    <dbReference type="NCBI Taxonomy" id="582737"/>
    <lineage>
        <taxon>Eukaryota</taxon>
        <taxon>Viridiplantae</taxon>
        <taxon>Chlorophyta</taxon>
        <taxon>core chlorophytes</taxon>
        <taxon>Chlorodendrophyceae</taxon>
        <taxon>Chlorodendrales</taxon>
        <taxon>Chlorodendraceae</taxon>
        <taxon>Tetraselmis</taxon>
    </lineage>
</organism>
<dbReference type="EMBL" id="GBEZ01024663">
    <property type="protein sequence ID" value="JAC62347.1"/>
    <property type="molecule type" value="Transcribed_RNA"/>
</dbReference>
<sequence>MERKFHEDFEYDSFTIKFEEFSPKKPKMLAKCKVHGTKPKNTL</sequence>
<name>A0A061QNV8_9CHLO</name>
<dbReference type="AlphaFoldDB" id="A0A061QNV8"/>
<evidence type="ECO:0000313" key="1">
    <source>
        <dbReference type="EMBL" id="JAC62347.1"/>
    </source>
</evidence>
<feature type="non-terminal residue" evidence="1">
    <location>
        <position position="43"/>
    </location>
</feature>
<proteinExistence type="predicted"/>